<name>A0A6J3MBB8_9PEZI</name>
<dbReference type="GO" id="GO:0006508">
    <property type="term" value="P:proteolysis"/>
    <property type="evidence" value="ECO:0007669"/>
    <property type="project" value="InterPro"/>
</dbReference>
<gene>
    <name evidence="5" type="ORF">K489DRAFT_351949</name>
</gene>
<reference evidence="5" key="1">
    <citation type="submission" date="2020-01" db="EMBL/GenBank/DDBJ databases">
        <authorList>
            <consortium name="DOE Joint Genome Institute"/>
            <person name="Haridas S."/>
            <person name="Albert R."/>
            <person name="Binder M."/>
            <person name="Bloem J."/>
            <person name="Labutti K."/>
            <person name="Salamov A."/>
            <person name="Andreopoulos B."/>
            <person name="Baker S.E."/>
            <person name="Barry K."/>
            <person name="Bills G."/>
            <person name="Bluhm B.H."/>
            <person name="Cannon C."/>
            <person name="Castanera R."/>
            <person name="Culley D.E."/>
            <person name="Daum C."/>
            <person name="Ezra D."/>
            <person name="Gonzalez J.B."/>
            <person name="Henrissat B."/>
            <person name="Kuo A."/>
            <person name="Liang C."/>
            <person name="Lipzen A."/>
            <person name="Lutzoni F."/>
            <person name="Magnuson J."/>
            <person name="Mondo S."/>
            <person name="Nolan M."/>
            <person name="Ohm R."/>
            <person name="Pangilinan J."/>
            <person name="Park H.-J."/>
            <person name="Ramirez L."/>
            <person name="Alfaro M."/>
            <person name="Sun H."/>
            <person name="Tritt A."/>
            <person name="Yoshinaga Y."/>
            <person name="Zwiers L.-H."/>
            <person name="Turgeon B.G."/>
            <person name="Goodwin S.B."/>
            <person name="Spatafora J.W."/>
            <person name="Crous P.W."/>
            <person name="Grigoriev I.V."/>
        </authorList>
    </citation>
    <scope>NUCLEOTIDE SEQUENCE</scope>
    <source>
        <strain evidence="5">CBS 342.82</strain>
    </source>
</reference>
<dbReference type="PRINTS" id="PR00793">
    <property type="entry name" value="PROAMNOPTASE"/>
</dbReference>
<dbReference type="PANTHER" id="PTHR43248">
    <property type="entry name" value="2-SUCCINYL-6-HYDROXY-2,4-CYCLOHEXADIENE-1-CARBOXYLATE SYNTHASE"/>
    <property type="match status" value="1"/>
</dbReference>
<dbReference type="InterPro" id="IPR000073">
    <property type="entry name" value="AB_hydrolase_1"/>
</dbReference>
<dbReference type="InterPro" id="IPR051601">
    <property type="entry name" value="Serine_prot/Carboxylest_S33"/>
</dbReference>
<dbReference type="OrthoDB" id="1898734at2759"/>
<accession>A0A6J3MBB8</accession>
<keyword evidence="2" id="KW-0378">Hydrolase</keyword>
<dbReference type="RefSeq" id="XP_033461965.1">
    <property type="nucleotide sequence ID" value="XM_033602460.1"/>
</dbReference>
<evidence type="ECO:0000313" key="5">
    <source>
        <dbReference type="RefSeq" id="XP_033461965.1"/>
    </source>
</evidence>
<organism evidence="5">
    <name type="scientific">Dissoconium aciculare CBS 342.82</name>
    <dbReference type="NCBI Taxonomy" id="1314786"/>
    <lineage>
        <taxon>Eukaryota</taxon>
        <taxon>Fungi</taxon>
        <taxon>Dikarya</taxon>
        <taxon>Ascomycota</taxon>
        <taxon>Pezizomycotina</taxon>
        <taxon>Dothideomycetes</taxon>
        <taxon>Dothideomycetidae</taxon>
        <taxon>Mycosphaerellales</taxon>
        <taxon>Dissoconiaceae</taxon>
        <taxon>Dissoconium</taxon>
    </lineage>
</organism>
<dbReference type="InterPro" id="IPR002410">
    <property type="entry name" value="Peptidase_S33"/>
</dbReference>
<proteinExistence type="inferred from homology"/>
<keyword evidence="4" id="KW-1185">Reference proteome</keyword>
<reference evidence="5" key="3">
    <citation type="submission" date="2025-08" db="UniProtKB">
        <authorList>
            <consortium name="RefSeq"/>
        </authorList>
    </citation>
    <scope>IDENTIFICATION</scope>
    <source>
        <strain evidence="5">CBS 342.82</strain>
    </source>
</reference>
<sequence length="465" mass="52589">MNVMRSKMASIAVAPAKIVKQTTYQVAGKLSITEHFFDVPKDYSKPEDGTIRIFARSARKHEVPIVPDPSKDTKLPWMVYLQGGPGMSCRSPQNYPWTHKMLDNGYQMLYLDQRGTGLSTPISASTLQKVGGVREQVEYLRLFRADNIVRDAEAIRQALTEGEPDAKRKWSTVGQSFGGFCTLTYLSLYPQALRECFLFGGLGPLVNSPDDVYKRLYKKVLDRNDAYYNKYPEDVARVKQILGHLERGGDGDIVLPSGGRLTCRRFLQLGISFGMHGGLDSIHNIVLEATNDLEIFGFLTDTTLATLDAAGSFDNSILYCILHESIYCQGKASNWSADRIRREYPEFDFELASDRVNFTGEMIYPWMLDDYAQLKKVKEVGQRLAEIEDWPALYDEAQLAKNEVPVYAASYIHDMYVDQDLALETAKKIKGCKVFTTNVMFHDAVRSKMEEVVQQLLTLRNDVVD</sequence>
<dbReference type="Pfam" id="PF00561">
    <property type="entry name" value="Abhydrolase_1"/>
    <property type="match status" value="1"/>
</dbReference>
<evidence type="ECO:0000256" key="1">
    <source>
        <dbReference type="ARBA" id="ARBA00010088"/>
    </source>
</evidence>
<dbReference type="PANTHER" id="PTHR43248:SF2">
    <property type="entry name" value="PROLYL AMINOPEPTIDASE"/>
    <property type="match status" value="1"/>
</dbReference>
<evidence type="ECO:0000313" key="4">
    <source>
        <dbReference type="Proteomes" id="UP000504637"/>
    </source>
</evidence>
<evidence type="ECO:0000256" key="2">
    <source>
        <dbReference type="ARBA" id="ARBA00022801"/>
    </source>
</evidence>
<dbReference type="AlphaFoldDB" id="A0A6J3MBB8"/>
<protein>
    <submittedName>
        <fullName evidence="5">Alpha/beta-hydrolase</fullName>
    </submittedName>
</protein>
<dbReference type="Proteomes" id="UP000504637">
    <property type="component" value="Unplaced"/>
</dbReference>
<dbReference type="GO" id="GO:0008233">
    <property type="term" value="F:peptidase activity"/>
    <property type="evidence" value="ECO:0007669"/>
    <property type="project" value="InterPro"/>
</dbReference>
<dbReference type="Gene3D" id="3.40.50.1820">
    <property type="entry name" value="alpha/beta hydrolase"/>
    <property type="match status" value="1"/>
</dbReference>
<feature type="domain" description="AB hydrolase-1" evidence="3">
    <location>
        <begin position="76"/>
        <end position="238"/>
    </location>
</feature>
<comment type="similarity">
    <text evidence="1">Belongs to the peptidase S33 family.</text>
</comment>
<dbReference type="GeneID" id="54360260"/>
<dbReference type="SUPFAM" id="SSF53474">
    <property type="entry name" value="alpha/beta-Hydrolases"/>
    <property type="match status" value="1"/>
</dbReference>
<reference evidence="5" key="2">
    <citation type="submission" date="2020-04" db="EMBL/GenBank/DDBJ databases">
        <authorList>
            <consortium name="NCBI Genome Project"/>
        </authorList>
    </citation>
    <scope>NUCLEOTIDE SEQUENCE</scope>
    <source>
        <strain evidence="5">CBS 342.82</strain>
    </source>
</reference>
<dbReference type="InterPro" id="IPR029058">
    <property type="entry name" value="AB_hydrolase_fold"/>
</dbReference>
<evidence type="ECO:0000259" key="3">
    <source>
        <dbReference type="Pfam" id="PF00561"/>
    </source>
</evidence>